<feature type="transmembrane region" description="Helical" evidence="6">
    <location>
        <begin position="61"/>
        <end position="87"/>
    </location>
</feature>
<evidence type="ECO:0000256" key="4">
    <source>
        <dbReference type="ARBA" id="ARBA00022989"/>
    </source>
</evidence>
<evidence type="ECO:0000313" key="9">
    <source>
        <dbReference type="Proteomes" id="UP001144280"/>
    </source>
</evidence>
<feature type="transmembrane region" description="Helical" evidence="6">
    <location>
        <begin position="440"/>
        <end position="462"/>
    </location>
</feature>
<proteinExistence type="predicted"/>
<comment type="subcellular location">
    <subcellularLocation>
        <location evidence="1">Cell membrane</location>
        <topology evidence="1">Multi-pass membrane protein</topology>
    </subcellularLocation>
</comment>
<reference evidence="8" key="1">
    <citation type="submission" date="2022-12" db="EMBL/GenBank/DDBJ databases">
        <title>New Phytohabitans aurantiacus sp. RD004123 nov., an actinomycete isolated from soil.</title>
        <authorList>
            <person name="Triningsih D.W."/>
            <person name="Harunari E."/>
            <person name="Igarashi Y."/>
        </authorList>
    </citation>
    <scope>NUCLEOTIDE SEQUENCE</scope>
    <source>
        <strain evidence="8">RD004123</strain>
    </source>
</reference>
<evidence type="ECO:0000256" key="3">
    <source>
        <dbReference type="ARBA" id="ARBA00022692"/>
    </source>
</evidence>
<keyword evidence="2" id="KW-1003">Cell membrane</keyword>
<accession>A0ABQ5QN69</accession>
<evidence type="ECO:0000256" key="6">
    <source>
        <dbReference type="SAM" id="Phobius"/>
    </source>
</evidence>
<keyword evidence="9" id="KW-1185">Reference proteome</keyword>
<dbReference type="Proteomes" id="UP001144280">
    <property type="component" value="Unassembled WGS sequence"/>
</dbReference>
<evidence type="ECO:0000256" key="5">
    <source>
        <dbReference type="ARBA" id="ARBA00023136"/>
    </source>
</evidence>
<feature type="transmembrane region" description="Helical" evidence="6">
    <location>
        <begin position="290"/>
        <end position="310"/>
    </location>
</feature>
<feature type="transmembrane region" description="Helical" evidence="6">
    <location>
        <begin position="231"/>
        <end position="259"/>
    </location>
</feature>
<gene>
    <name evidence="8" type="ORF">Pa4123_02580</name>
</gene>
<dbReference type="Pfam" id="PF02687">
    <property type="entry name" value="FtsX"/>
    <property type="match status" value="2"/>
</dbReference>
<keyword evidence="5 6" id="KW-0472">Membrane</keyword>
<evidence type="ECO:0000256" key="2">
    <source>
        <dbReference type="ARBA" id="ARBA00022475"/>
    </source>
</evidence>
<keyword evidence="3 6" id="KW-0812">Transmembrane</keyword>
<feature type="transmembrane region" description="Helical" evidence="6">
    <location>
        <begin position="398"/>
        <end position="420"/>
    </location>
</feature>
<feature type="domain" description="ABC3 transporter permease C-terminal" evidence="7">
    <location>
        <begin position="348"/>
        <end position="462"/>
    </location>
</feature>
<feature type="transmembrane region" description="Helical" evidence="6">
    <location>
        <begin position="157"/>
        <end position="177"/>
    </location>
</feature>
<comment type="caution">
    <text evidence="8">The sequence shown here is derived from an EMBL/GenBank/DDBJ whole genome shotgun (WGS) entry which is preliminary data.</text>
</comment>
<feature type="transmembrane region" description="Helical" evidence="6">
    <location>
        <begin position="108"/>
        <end position="132"/>
    </location>
</feature>
<dbReference type="EMBL" id="BSDI01000001">
    <property type="protein sequence ID" value="GLH94986.1"/>
    <property type="molecule type" value="Genomic_DNA"/>
</dbReference>
<evidence type="ECO:0000259" key="7">
    <source>
        <dbReference type="Pfam" id="PF02687"/>
    </source>
</evidence>
<name>A0ABQ5QN69_9ACTN</name>
<organism evidence="8 9">
    <name type="scientific">Phytohabitans aurantiacus</name>
    <dbReference type="NCBI Taxonomy" id="3016789"/>
    <lineage>
        <taxon>Bacteria</taxon>
        <taxon>Bacillati</taxon>
        <taxon>Actinomycetota</taxon>
        <taxon>Actinomycetes</taxon>
        <taxon>Micromonosporales</taxon>
        <taxon>Micromonosporaceae</taxon>
    </lineage>
</organism>
<sequence length="473" mass="48705">MRLALAGTRSDTVRVALTGLAAGLATLAYLAALTVIAIPTVNGGGRVSPQYRPALIAEAGLRPGVVIVLVLLTVPVLALAGQCALLGAPSRDRRLSAIRLAGASPGQAVAIAATETGLASVLGMIVGVGAYFGGRALLHRPDADGRLPLPTDVLPPVWWIVLVCVGIPVLAMLFAILQLRRVAVTPFGVVRRTRTRAPLPWSGVLIAVGLVITGSVMPLERQLEDESRNSGVLLVVLFVGLACATVGVVAGTGWISYATGWLMHRFGRRPAALLAARRLMADPWNGSRTLAALLACLVFGGGAAGVRSSFATQFAADQESYERSNPESGIIELRDTDFYFGAFNLINVAIALGLVIAAGGLIVAVAESIVSRRRAHAALVATGVPRSTLAKAMLWQSLVPAAAGIVVALAVGAALSQSLFGDEVVQDGFTLAVPVPYGDLVLLGAGAVAAVLAVVGVGLLFLRASTALEELRV</sequence>
<feature type="transmembrane region" description="Helical" evidence="6">
    <location>
        <begin position="338"/>
        <end position="366"/>
    </location>
</feature>
<feature type="domain" description="ABC3 transporter permease C-terminal" evidence="7">
    <location>
        <begin position="85"/>
        <end position="181"/>
    </location>
</feature>
<evidence type="ECO:0000313" key="8">
    <source>
        <dbReference type="EMBL" id="GLH94986.1"/>
    </source>
</evidence>
<protein>
    <recommendedName>
        <fullName evidence="7">ABC3 transporter permease C-terminal domain-containing protein</fullName>
    </recommendedName>
</protein>
<dbReference type="InterPro" id="IPR003838">
    <property type="entry name" value="ABC3_permease_C"/>
</dbReference>
<evidence type="ECO:0000256" key="1">
    <source>
        <dbReference type="ARBA" id="ARBA00004651"/>
    </source>
</evidence>
<keyword evidence="4 6" id="KW-1133">Transmembrane helix</keyword>
<feature type="transmembrane region" description="Helical" evidence="6">
    <location>
        <begin position="198"/>
        <end position="219"/>
    </location>
</feature>